<feature type="compositionally biased region" description="Polar residues" evidence="1">
    <location>
        <begin position="161"/>
        <end position="171"/>
    </location>
</feature>
<proteinExistence type="predicted"/>
<keyword evidence="3" id="KW-1185">Reference proteome</keyword>
<gene>
    <name evidence="2" type="ORF">GCM10009838_20790</name>
</gene>
<name>A0ABN2R578_9ACTN</name>
<dbReference type="EMBL" id="BAAAQM010000009">
    <property type="protein sequence ID" value="GAA1963560.1"/>
    <property type="molecule type" value="Genomic_DNA"/>
</dbReference>
<accession>A0ABN2R578</accession>
<dbReference type="RefSeq" id="WP_344656741.1">
    <property type="nucleotide sequence ID" value="NZ_BAAAQM010000009.1"/>
</dbReference>
<reference evidence="2 3" key="1">
    <citation type="journal article" date="2019" name="Int. J. Syst. Evol. Microbiol.">
        <title>The Global Catalogue of Microorganisms (GCM) 10K type strain sequencing project: providing services to taxonomists for standard genome sequencing and annotation.</title>
        <authorList>
            <consortium name="The Broad Institute Genomics Platform"/>
            <consortium name="The Broad Institute Genome Sequencing Center for Infectious Disease"/>
            <person name="Wu L."/>
            <person name="Ma J."/>
        </authorList>
    </citation>
    <scope>NUCLEOTIDE SEQUENCE [LARGE SCALE GENOMIC DNA]</scope>
    <source>
        <strain evidence="2 3">JCM 16013</strain>
    </source>
</reference>
<organism evidence="2 3">
    <name type="scientific">Catenulispora subtropica</name>
    <dbReference type="NCBI Taxonomy" id="450798"/>
    <lineage>
        <taxon>Bacteria</taxon>
        <taxon>Bacillati</taxon>
        <taxon>Actinomycetota</taxon>
        <taxon>Actinomycetes</taxon>
        <taxon>Catenulisporales</taxon>
        <taxon>Catenulisporaceae</taxon>
        <taxon>Catenulispora</taxon>
    </lineage>
</organism>
<evidence type="ECO:0000256" key="1">
    <source>
        <dbReference type="SAM" id="MobiDB-lite"/>
    </source>
</evidence>
<comment type="caution">
    <text evidence="2">The sequence shown here is derived from an EMBL/GenBank/DDBJ whole genome shotgun (WGS) entry which is preliminary data.</text>
</comment>
<sequence>MSKTGPVTDHQLGVARYYTKKCGRPADRASVLALARMVPPEFTGDRPQDRAWKIEVFKGRTPTRKAVRNRLFFMESHRRRQQAHAKAAALAAHLDYDLLGPQIAEWISCYLEEHGTGPCWSEVGRQWGWDRIHTHAILKATHSAGWVTSTEQPRSLRPSHPSMSQNRCSRR</sequence>
<protein>
    <submittedName>
        <fullName evidence="2">Uncharacterized protein</fullName>
    </submittedName>
</protein>
<evidence type="ECO:0000313" key="3">
    <source>
        <dbReference type="Proteomes" id="UP001499854"/>
    </source>
</evidence>
<evidence type="ECO:0000313" key="2">
    <source>
        <dbReference type="EMBL" id="GAA1963560.1"/>
    </source>
</evidence>
<dbReference type="Proteomes" id="UP001499854">
    <property type="component" value="Unassembled WGS sequence"/>
</dbReference>
<feature type="region of interest" description="Disordered" evidence="1">
    <location>
        <begin position="146"/>
        <end position="171"/>
    </location>
</feature>